<reference evidence="2 3" key="1">
    <citation type="submission" date="2016-12" db="EMBL/GenBank/DDBJ databases">
        <title>The draft genome sequence of HSLHS2.</title>
        <authorList>
            <person name="Hu D."/>
            <person name="Wang L."/>
            <person name="Shao Z."/>
        </authorList>
    </citation>
    <scope>NUCLEOTIDE SEQUENCE [LARGE SCALE GENOMIC DNA]</scope>
    <source>
        <strain evidence="2">MCCC 1A06712</strain>
    </source>
</reference>
<feature type="signal peptide" evidence="1">
    <location>
        <begin position="1"/>
        <end position="17"/>
    </location>
</feature>
<proteinExistence type="predicted"/>
<keyword evidence="1" id="KW-0732">Signal</keyword>
<sequence length="128" mass="14306">MRVYALFLSILATPLVAQSPLTPSEFEARVLGETFDFGYVGSAPYGIERYLPDNKVIWSWGDGQCEAGKWYAEGPSICFVYDFDPDPHCWLYFAEGANTLAILQDDDSGGIYQLSPINRELVCDNFGM</sequence>
<keyword evidence="3" id="KW-1185">Reference proteome</keyword>
<evidence type="ECO:0000313" key="3">
    <source>
        <dbReference type="Proteomes" id="UP000194664"/>
    </source>
</evidence>
<feature type="chain" id="PRO_5012197144" evidence="1">
    <location>
        <begin position="18"/>
        <end position="128"/>
    </location>
</feature>
<name>A0A251X252_9RHOB</name>
<dbReference type="AlphaFoldDB" id="A0A251X252"/>
<evidence type="ECO:0000256" key="1">
    <source>
        <dbReference type="SAM" id="SignalP"/>
    </source>
</evidence>
<dbReference type="Proteomes" id="UP000194664">
    <property type="component" value="Unassembled WGS sequence"/>
</dbReference>
<protein>
    <submittedName>
        <fullName evidence="2">Uncharacterized protein</fullName>
    </submittedName>
</protein>
<accession>A0A251X252</accession>
<dbReference type="EMBL" id="MSPP01000001">
    <property type="protein sequence ID" value="OUD10394.1"/>
    <property type="molecule type" value="Genomic_DNA"/>
</dbReference>
<dbReference type="OrthoDB" id="7304934at2"/>
<evidence type="ECO:0000313" key="2">
    <source>
        <dbReference type="EMBL" id="OUD10394.1"/>
    </source>
</evidence>
<comment type="caution">
    <text evidence="2">The sequence shown here is derived from an EMBL/GenBank/DDBJ whole genome shotgun (WGS) entry which is preliminary data.</text>
</comment>
<gene>
    <name evidence="2" type="ORF">BVC71_02490</name>
</gene>
<organism evidence="2 3">
    <name type="scientific">Marivivens niveibacter</name>
    <dbReference type="NCBI Taxonomy" id="1930667"/>
    <lineage>
        <taxon>Bacteria</taxon>
        <taxon>Pseudomonadati</taxon>
        <taxon>Pseudomonadota</taxon>
        <taxon>Alphaproteobacteria</taxon>
        <taxon>Rhodobacterales</taxon>
        <taxon>Paracoccaceae</taxon>
        <taxon>Marivivens group</taxon>
        <taxon>Marivivens</taxon>
    </lineage>
</organism>